<dbReference type="GO" id="GO:0005615">
    <property type="term" value="C:extracellular space"/>
    <property type="evidence" value="ECO:0007669"/>
    <property type="project" value="TreeGrafter"/>
</dbReference>
<feature type="domain" description="FAS1" evidence="3">
    <location>
        <begin position="73"/>
        <end position="209"/>
    </location>
</feature>
<feature type="chain" id="PRO_5035286867" description="FAS1 domain-containing protein" evidence="2">
    <location>
        <begin position="17"/>
        <end position="752"/>
    </location>
</feature>
<evidence type="ECO:0000256" key="2">
    <source>
        <dbReference type="SAM" id="SignalP"/>
    </source>
</evidence>
<keyword evidence="5" id="KW-1185">Reference proteome</keyword>
<dbReference type="AlphaFoldDB" id="A0A8J2RHY8"/>
<feature type="domain" description="FAS1" evidence="3">
    <location>
        <begin position="472"/>
        <end position="613"/>
    </location>
</feature>
<evidence type="ECO:0000259" key="3">
    <source>
        <dbReference type="PROSITE" id="PS50213"/>
    </source>
</evidence>
<dbReference type="InterPro" id="IPR050904">
    <property type="entry name" value="Adhesion/Biosynth-related"/>
</dbReference>
<proteinExistence type="predicted"/>
<comment type="caution">
    <text evidence="4">The sequence shown here is derived from an EMBL/GenBank/DDBJ whole genome shotgun (WGS) entry which is preliminary data.</text>
</comment>
<gene>
    <name evidence="4" type="ORF">DGAL_LOCUS7976</name>
</gene>
<dbReference type="EMBL" id="CAKKLH010000168">
    <property type="protein sequence ID" value="CAH0105021.1"/>
    <property type="molecule type" value="Genomic_DNA"/>
</dbReference>
<dbReference type="InterPro" id="IPR036378">
    <property type="entry name" value="FAS1_dom_sf"/>
</dbReference>
<evidence type="ECO:0000313" key="4">
    <source>
        <dbReference type="EMBL" id="CAH0105021.1"/>
    </source>
</evidence>
<dbReference type="GO" id="GO:0030198">
    <property type="term" value="P:extracellular matrix organization"/>
    <property type="evidence" value="ECO:0007669"/>
    <property type="project" value="TreeGrafter"/>
</dbReference>
<feature type="signal peptide" evidence="2">
    <location>
        <begin position="1"/>
        <end position="16"/>
    </location>
</feature>
<keyword evidence="2" id="KW-0732">Signal</keyword>
<evidence type="ECO:0000313" key="5">
    <source>
        <dbReference type="Proteomes" id="UP000789390"/>
    </source>
</evidence>
<organism evidence="4 5">
    <name type="scientific">Daphnia galeata</name>
    <dbReference type="NCBI Taxonomy" id="27404"/>
    <lineage>
        <taxon>Eukaryota</taxon>
        <taxon>Metazoa</taxon>
        <taxon>Ecdysozoa</taxon>
        <taxon>Arthropoda</taxon>
        <taxon>Crustacea</taxon>
        <taxon>Branchiopoda</taxon>
        <taxon>Diplostraca</taxon>
        <taxon>Cladocera</taxon>
        <taxon>Anomopoda</taxon>
        <taxon>Daphniidae</taxon>
        <taxon>Daphnia</taxon>
    </lineage>
</organism>
<feature type="region of interest" description="Disordered" evidence="1">
    <location>
        <begin position="26"/>
        <end position="73"/>
    </location>
</feature>
<dbReference type="Proteomes" id="UP000789390">
    <property type="component" value="Unassembled WGS sequence"/>
</dbReference>
<dbReference type="OrthoDB" id="286301at2759"/>
<dbReference type="PROSITE" id="PS50213">
    <property type="entry name" value="FAS1"/>
    <property type="match status" value="4"/>
</dbReference>
<dbReference type="FunFam" id="2.30.180.10:FF:000049">
    <property type="entry name" value="Uncharacterized protein"/>
    <property type="match status" value="2"/>
</dbReference>
<dbReference type="GO" id="GO:0031012">
    <property type="term" value="C:extracellular matrix"/>
    <property type="evidence" value="ECO:0007669"/>
    <property type="project" value="TreeGrafter"/>
</dbReference>
<sequence length="752" mass="81253">MKFLLLIASVSVVVLASSIDAYTPGQGRTYYSGEPRRAQPHPTPATYRTPPGQYSQQQPSYRSLEQTPAPASTAGDITSLLRENGLTSVLDLMAKAGLSETLAGPELTIWAPTNEAIAASDLKSIYDVNQLKNVLSYHLVSFKNDPKEISSIQYELSVPTLQGEVVRISVYRKKGVSFAVGESVTINGALVLKVVRASNGIIYIIDRVLDPKDLAFKNTQMEVLRNNKEFSIIYKMFEDLGITLISDKYRPKTFFAPTNAAFEALPAGVLDALLASQDEIGKLINTHTASGTYYSRGLVSGPIPVFSGSNLEIVVSPNGATVDNAKIIGVDLTNTEGVVHVIDAVIPNKQETLSLCTATCAINVANKFIDPVLDAFFPTSPIQLPIIVTNRMLYPTSKHLVVAISPYLHPLIPEKEYQYHPEIKGQKHFPKMKFLLVLAFTTILASTFASAPRKNPQQVNKSLEPLPKIAPPLGKIPTVLQDNGLTTLVDLVIKAGLAETLSGEGTFTVWAPTNEAFAAIDPTTLKAILNDASLLKDILTYHLVPFKISSTLIPSIHIELTLPSVQGELFRINVYRKKGTSFASEAVVTVNGGLVIKILQASNGVIYVIDRVLSPKDLKLGNTQIEILRNNGDFTILVKMFDTLGITKVSDKIFPKTLFAPTDAAFQALPAGALEALFANRAAMGKLINQHTLSGTWYSNGLVSGPLPLFSGDTVDVDVSARGIRVGNANVIGADLTETEGVVHVIDAVIQL</sequence>
<feature type="compositionally biased region" description="Low complexity" evidence="1">
    <location>
        <begin position="50"/>
        <end position="61"/>
    </location>
</feature>
<evidence type="ECO:0000256" key="1">
    <source>
        <dbReference type="SAM" id="MobiDB-lite"/>
    </source>
</evidence>
<accession>A0A8J2RHY8</accession>
<dbReference type="FunFam" id="2.30.180.10:FF:000032">
    <property type="entry name" value="Fasciclin domain-containing protein, putative"/>
    <property type="match status" value="2"/>
</dbReference>
<dbReference type="GO" id="GO:0050839">
    <property type="term" value="F:cell adhesion molecule binding"/>
    <property type="evidence" value="ECO:0007669"/>
    <property type="project" value="TreeGrafter"/>
</dbReference>
<dbReference type="PANTHER" id="PTHR10900:SF120">
    <property type="entry name" value="MUCIN-5AC-RELATED"/>
    <property type="match status" value="1"/>
</dbReference>
<dbReference type="Pfam" id="PF02469">
    <property type="entry name" value="Fasciclin"/>
    <property type="match status" value="4"/>
</dbReference>
<protein>
    <recommendedName>
        <fullName evidence="3">FAS1 domain-containing protein</fullName>
    </recommendedName>
</protein>
<dbReference type="SMART" id="SM00554">
    <property type="entry name" value="FAS1"/>
    <property type="match status" value="4"/>
</dbReference>
<name>A0A8J2RHY8_9CRUS</name>
<dbReference type="GO" id="GO:0007155">
    <property type="term" value="P:cell adhesion"/>
    <property type="evidence" value="ECO:0007669"/>
    <property type="project" value="TreeGrafter"/>
</dbReference>
<dbReference type="Gene3D" id="2.30.180.10">
    <property type="entry name" value="FAS1 domain"/>
    <property type="match status" value="4"/>
</dbReference>
<dbReference type="PANTHER" id="PTHR10900">
    <property type="entry name" value="PERIOSTIN-RELATED"/>
    <property type="match status" value="1"/>
</dbReference>
<reference evidence="4" key="1">
    <citation type="submission" date="2021-11" db="EMBL/GenBank/DDBJ databases">
        <authorList>
            <person name="Schell T."/>
        </authorList>
    </citation>
    <scope>NUCLEOTIDE SEQUENCE</scope>
    <source>
        <strain evidence="4">M5</strain>
    </source>
</reference>
<feature type="domain" description="FAS1" evidence="3">
    <location>
        <begin position="621"/>
        <end position="750"/>
    </location>
</feature>
<feature type="domain" description="FAS1" evidence="3">
    <location>
        <begin position="217"/>
        <end position="346"/>
    </location>
</feature>
<dbReference type="InterPro" id="IPR000782">
    <property type="entry name" value="FAS1_domain"/>
</dbReference>
<dbReference type="SUPFAM" id="SSF82153">
    <property type="entry name" value="FAS1 domain"/>
    <property type="match status" value="4"/>
</dbReference>